<dbReference type="GO" id="GO:0003676">
    <property type="term" value="F:nucleic acid binding"/>
    <property type="evidence" value="ECO:0007669"/>
    <property type="project" value="InterPro"/>
</dbReference>
<dbReference type="Gene3D" id="3.30.420.10">
    <property type="entry name" value="Ribonuclease H-like superfamily/Ribonuclease H"/>
    <property type="match status" value="1"/>
</dbReference>
<keyword evidence="2" id="KW-1185">Reference proteome</keyword>
<dbReference type="PANTHER" id="PTHR48475">
    <property type="entry name" value="RIBONUCLEASE H"/>
    <property type="match status" value="1"/>
</dbReference>
<proteinExistence type="predicted"/>
<evidence type="ECO:0000313" key="1">
    <source>
        <dbReference type="EMBL" id="GAA0165443.1"/>
    </source>
</evidence>
<name>A0AAV3QP28_LITER</name>
<comment type="caution">
    <text evidence="1">The sequence shown here is derived from an EMBL/GenBank/DDBJ whole genome shotgun (WGS) entry which is preliminary data.</text>
</comment>
<dbReference type="EMBL" id="BAABME010005378">
    <property type="protein sequence ID" value="GAA0165443.1"/>
    <property type="molecule type" value="Genomic_DNA"/>
</dbReference>
<organism evidence="1 2">
    <name type="scientific">Lithospermum erythrorhizon</name>
    <name type="common">Purple gromwell</name>
    <name type="synonym">Lithospermum officinale var. erythrorhizon</name>
    <dbReference type="NCBI Taxonomy" id="34254"/>
    <lineage>
        <taxon>Eukaryota</taxon>
        <taxon>Viridiplantae</taxon>
        <taxon>Streptophyta</taxon>
        <taxon>Embryophyta</taxon>
        <taxon>Tracheophyta</taxon>
        <taxon>Spermatophyta</taxon>
        <taxon>Magnoliopsida</taxon>
        <taxon>eudicotyledons</taxon>
        <taxon>Gunneridae</taxon>
        <taxon>Pentapetalae</taxon>
        <taxon>asterids</taxon>
        <taxon>lamiids</taxon>
        <taxon>Boraginales</taxon>
        <taxon>Boraginaceae</taxon>
        <taxon>Boraginoideae</taxon>
        <taxon>Lithospermeae</taxon>
        <taxon>Lithospermum</taxon>
    </lineage>
</organism>
<gene>
    <name evidence="1" type="ORF">LIER_20846</name>
</gene>
<dbReference type="PANTHER" id="PTHR48475:SF2">
    <property type="entry name" value="RIBONUCLEASE H"/>
    <property type="match status" value="1"/>
</dbReference>
<accession>A0AAV3QP28</accession>
<sequence>MQSPRTQKEAQCPTARKLKPYFDAHQVEIITDQPLRESARVVVSSYLRFLENRIPPWRSLGGQSDPKVVLEVDVMNRIIFKSVRKQLQQEGGYWAQKLPTVLWFFWMTPNPITEEIPFSLVYGSDALLSVENHLEMARVSHYDELANE</sequence>
<dbReference type="AlphaFoldDB" id="A0AAV3QP28"/>
<reference evidence="1 2" key="1">
    <citation type="submission" date="2024-01" db="EMBL/GenBank/DDBJ databases">
        <title>The complete chloroplast genome sequence of Lithospermum erythrorhizon: insights into the phylogenetic relationship among Boraginaceae species and the maternal lineages of purple gromwells.</title>
        <authorList>
            <person name="Okada T."/>
            <person name="Watanabe K."/>
        </authorList>
    </citation>
    <scope>NUCLEOTIDE SEQUENCE [LARGE SCALE GENOMIC DNA]</scope>
</reference>
<dbReference type="InterPro" id="IPR036397">
    <property type="entry name" value="RNaseH_sf"/>
</dbReference>
<dbReference type="Proteomes" id="UP001454036">
    <property type="component" value="Unassembled WGS sequence"/>
</dbReference>
<protein>
    <submittedName>
        <fullName evidence="1">Uncharacterized protein</fullName>
    </submittedName>
</protein>
<evidence type="ECO:0000313" key="2">
    <source>
        <dbReference type="Proteomes" id="UP001454036"/>
    </source>
</evidence>